<proteinExistence type="predicted"/>
<dbReference type="AlphaFoldDB" id="A0A378NUH2"/>
<feature type="region of interest" description="Disordered" evidence="1">
    <location>
        <begin position="163"/>
        <end position="190"/>
    </location>
</feature>
<protein>
    <submittedName>
        <fullName evidence="2">Uncharacterized protein</fullName>
    </submittedName>
</protein>
<dbReference type="RefSeq" id="WP_115151799.1">
    <property type="nucleotide sequence ID" value="NZ_UGPP01000001.1"/>
</dbReference>
<dbReference type="EMBL" id="UGPP01000001">
    <property type="protein sequence ID" value="STY71475.1"/>
    <property type="molecule type" value="Genomic_DNA"/>
</dbReference>
<name>A0A378NUH2_9FIRM</name>
<sequence length="238" mass="27338">MSLDSFMNKTYSIVNLLSLALGNETAAKRQIILSSDNEKFTTPVTPRSYEIKTAQNNETIDILDFGEAMLFGNAKLKRLSFSGFFPHPKHDYPFVVGDVKTPIECVELLTKWKEAKKPIRVIITDSPVNLMMGLREFTYREQDGTRDIYYKLSFIEYKELNTPSANNDKQTDETTGLKQRTDEPENPESWVDKADDILDASKKVYGDYSHWRNIVQSNDLKNLAINNVTKLNLRKNLK</sequence>
<evidence type="ECO:0000256" key="1">
    <source>
        <dbReference type="SAM" id="MobiDB-lite"/>
    </source>
</evidence>
<evidence type="ECO:0000313" key="2">
    <source>
        <dbReference type="EMBL" id="STY71475.1"/>
    </source>
</evidence>
<accession>A0A378NUH2</accession>
<reference evidence="2 3" key="1">
    <citation type="submission" date="2018-06" db="EMBL/GenBank/DDBJ databases">
        <authorList>
            <consortium name="Pathogen Informatics"/>
            <person name="Doyle S."/>
        </authorList>
    </citation>
    <scope>NUCLEOTIDE SEQUENCE [LARGE SCALE GENOMIC DNA]</scope>
    <source>
        <strain evidence="2 3">NCTC10571</strain>
    </source>
</reference>
<feature type="compositionally biased region" description="Polar residues" evidence="1">
    <location>
        <begin position="163"/>
        <end position="178"/>
    </location>
</feature>
<organism evidence="2 3">
    <name type="scientific">Megamonas hypermegale</name>
    <dbReference type="NCBI Taxonomy" id="158847"/>
    <lineage>
        <taxon>Bacteria</taxon>
        <taxon>Bacillati</taxon>
        <taxon>Bacillota</taxon>
        <taxon>Negativicutes</taxon>
        <taxon>Selenomonadales</taxon>
        <taxon>Selenomonadaceae</taxon>
        <taxon>Megamonas</taxon>
    </lineage>
</organism>
<evidence type="ECO:0000313" key="3">
    <source>
        <dbReference type="Proteomes" id="UP000255234"/>
    </source>
</evidence>
<dbReference type="Proteomes" id="UP000255234">
    <property type="component" value="Unassembled WGS sequence"/>
</dbReference>
<gene>
    <name evidence="2" type="ORF">NCTC10571_01631</name>
</gene>